<organism evidence="10 11">
    <name type="scientific">Streptomyces neyagawaensis</name>
    <dbReference type="NCBI Taxonomy" id="42238"/>
    <lineage>
        <taxon>Bacteria</taxon>
        <taxon>Bacillati</taxon>
        <taxon>Actinomycetota</taxon>
        <taxon>Actinomycetes</taxon>
        <taxon>Kitasatosporales</taxon>
        <taxon>Streptomycetaceae</taxon>
        <taxon>Streptomyces</taxon>
    </lineage>
</organism>
<evidence type="ECO:0000256" key="5">
    <source>
        <dbReference type="ARBA" id="ARBA00022989"/>
    </source>
</evidence>
<proteinExistence type="predicted"/>
<reference evidence="10 11" key="1">
    <citation type="submission" date="2024-06" db="EMBL/GenBank/DDBJ databases">
        <title>The Natural Products Discovery Center: Release of the First 8490 Sequenced Strains for Exploring Actinobacteria Biosynthetic Diversity.</title>
        <authorList>
            <person name="Kalkreuter E."/>
            <person name="Kautsar S.A."/>
            <person name="Yang D."/>
            <person name="Bader C.D."/>
            <person name="Teijaro C.N."/>
            <person name="Fluegel L."/>
            <person name="Davis C.M."/>
            <person name="Simpson J.R."/>
            <person name="Lauterbach L."/>
            <person name="Steele A.D."/>
            <person name="Gui C."/>
            <person name="Meng S."/>
            <person name="Li G."/>
            <person name="Viehrig K."/>
            <person name="Ye F."/>
            <person name="Su P."/>
            <person name="Kiefer A.F."/>
            <person name="Nichols A."/>
            <person name="Cepeda A.J."/>
            <person name="Yan W."/>
            <person name="Fan B."/>
            <person name="Jiang Y."/>
            <person name="Adhikari A."/>
            <person name="Zheng C.-J."/>
            <person name="Schuster L."/>
            <person name="Cowan T.M."/>
            <person name="Smanski M.J."/>
            <person name="Chevrette M.G."/>
            <person name="De Carvalho L.P.S."/>
            <person name="Shen B."/>
        </authorList>
    </citation>
    <scope>NUCLEOTIDE SEQUENCE [LARGE SCALE GENOMIC DNA]</scope>
    <source>
        <strain evidence="10 11">NPDC046851</strain>
    </source>
</reference>
<evidence type="ECO:0000313" key="11">
    <source>
        <dbReference type="Proteomes" id="UP001551189"/>
    </source>
</evidence>
<name>A0ABV3B0P2_9ACTN</name>
<feature type="transmembrane region" description="Helical" evidence="8">
    <location>
        <begin position="257"/>
        <end position="278"/>
    </location>
</feature>
<dbReference type="EMBL" id="JBEYXT010000077">
    <property type="protein sequence ID" value="MEU6803002.1"/>
    <property type="molecule type" value="Genomic_DNA"/>
</dbReference>
<feature type="transmembrane region" description="Helical" evidence="8">
    <location>
        <begin position="298"/>
        <end position="317"/>
    </location>
</feature>
<sequence>MTSQPTLPTDTGTPGSSSPPSPGLHAGLKNRHLSMIAIGGVIGAGLFVGSSSGIATAGPGILLSYALVGTMVVLVMRMLGEMSAANPTSGSFSAHADRALGRWAGFSIGWLYWFFWVVVLAVEATAGAVILEGWIPAVPQWGWALIVMVVLTATNLVSVASYGEFEFWFAGIKVVAIAAFIVVGGLAVFGVLPGVEAEKAGLGNLTDHGGFLPHGPGAILIGVLLVVFSFMGSEIATLAAGETENPQKAVTKSTNSIIWRIGVFYLGSIFVVVALLPWNDPSIKEKGSYVAALDSLGIAHAGQIMNFIVLTSVLSCLNSGLYTASRMAFSLGERGDAPRSFGRTTSRGVPMTAILASVVFGFVAVIFNYFFPEGVFLFLVNSSGAVALFVWLVICFSQLRMRRIIERETPEKLVVKMWLYPYLTWATIGLILFVLGYMLTDTEHGNREILLLSLLVAAVVVGIALVKEKIKGQKAGATAEVTDKVG</sequence>
<dbReference type="PANTHER" id="PTHR43495">
    <property type="entry name" value="GABA PERMEASE"/>
    <property type="match status" value="1"/>
</dbReference>
<keyword evidence="2" id="KW-0813">Transport</keyword>
<feature type="transmembrane region" description="Helical" evidence="8">
    <location>
        <begin position="449"/>
        <end position="466"/>
    </location>
</feature>
<accession>A0ABV3B0P2</accession>
<dbReference type="RefSeq" id="WP_249828607.1">
    <property type="nucleotide sequence ID" value="NZ_JAMGBG010000023.1"/>
</dbReference>
<feature type="transmembrane region" description="Helical" evidence="8">
    <location>
        <begin position="174"/>
        <end position="195"/>
    </location>
</feature>
<comment type="caution">
    <text evidence="10">The sequence shown here is derived from an EMBL/GenBank/DDBJ whole genome shotgun (WGS) entry which is preliminary data.</text>
</comment>
<feature type="transmembrane region" description="Helical" evidence="8">
    <location>
        <begin position="417"/>
        <end position="437"/>
    </location>
</feature>
<feature type="transmembrane region" description="Helical" evidence="8">
    <location>
        <begin position="376"/>
        <end position="396"/>
    </location>
</feature>
<protein>
    <submittedName>
        <fullName evidence="10">Amino acid permease</fullName>
    </submittedName>
</protein>
<gene>
    <name evidence="10" type="ORF">ABZ931_18585</name>
</gene>
<feature type="compositionally biased region" description="Low complexity" evidence="7">
    <location>
        <begin position="1"/>
        <end position="16"/>
    </location>
</feature>
<feature type="region of interest" description="Disordered" evidence="7">
    <location>
        <begin position="1"/>
        <end position="24"/>
    </location>
</feature>
<dbReference type="InterPro" id="IPR004840">
    <property type="entry name" value="Amino_acid_permease_CS"/>
</dbReference>
<evidence type="ECO:0000256" key="1">
    <source>
        <dbReference type="ARBA" id="ARBA00004141"/>
    </source>
</evidence>
<feature type="transmembrane region" description="Helical" evidence="8">
    <location>
        <begin position="215"/>
        <end position="236"/>
    </location>
</feature>
<keyword evidence="5 8" id="KW-1133">Transmembrane helix</keyword>
<evidence type="ECO:0000256" key="2">
    <source>
        <dbReference type="ARBA" id="ARBA00022448"/>
    </source>
</evidence>
<evidence type="ECO:0000256" key="3">
    <source>
        <dbReference type="ARBA" id="ARBA00022692"/>
    </source>
</evidence>
<dbReference type="PANTHER" id="PTHR43495:SF5">
    <property type="entry name" value="GAMMA-AMINOBUTYRIC ACID PERMEASE"/>
    <property type="match status" value="1"/>
</dbReference>
<feature type="transmembrane region" description="Helical" evidence="8">
    <location>
        <begin position="110"/>
        <end position="135"/>
    </location>
</feature>
<evidence type="ECO:0000256" key="6">
    <source>
        <dbReference type="ARBA" id="ARBA00023136"/>
    </source>
</evidence>
<feature type="transmembrane region" description="Helical" evidence="8">
    <location>
        <begin position="61"/>
        <end position="79"/>
    </location>
</feature>
<dbReference type="PROSITE" id="PS00218">
    <property type="entry name" value="AMINO_ACID_PERMEASE_1"/>
    <property type="match status" value="1"/>
</dbReference>
<dbReference type="Pfam" id="PF00324">
    <property type="entry name" value="AA_permease"/>
    <property type="match status" value="1"/>
</dbReference>
<evidence type="ECO:0000313" key="10">
    <source>
        <dbReference type="EMBL" id="MEU6803002.1"/>
    </source>
</evidence>
<feature type="domain" description="Amino acid permease/ SLC12A" evidence="9">
    <location>
        <begin position="32"/>
        <end position="439"/>
    </location>
</feature>
<dbReference type="InterPro" id="IPR004841">
    <property type="entry name" value="AA-permease/SLC12A_dom"/>
</dbReference>
<keyword evidence="6 8" id="KW-0472">Membrane</keyword>
<comment type="subcellular location">
    <subcellularLocation>
        <location evidence="1">Membrane</location>
        <topology evidence="1">Multi-pass membrane protein</topology>
    </subcellularLocation>
</comment>
<feature type="transmembrane region" description="Helical" evidence="8">
    <location>
        <begin position="141"/>
        <end position="162"/>
    </location>
</feature>
<evidence type="ECO:0000256" key="8">
    <source>
        <dbReference type="SAM" id="Phobius"/>
    </source>
</evidence>
<evidence type="ECO:0000256" key="7">
    <source>
        <dbReference type="SAM" id="MobiDB-lite"/>
    </source>
</evidence>
<dbReference type="PIRSF" id="PIRSF006060">
    <property type="entry name" value="AA_transporter"/>
    <property type="match status" value="1"/>
</dbReference>
<keyword evidence="11" id="KW-1185">Reference proteome</keyword>
<keyword evidence="4" id="KW-0029">Amino-acid transport</keyword>
<dbReference type="Gene3D" id="1.20.1740.10">
    <property type="entry name" value="Amino acid/polyamine transporter I"/>
    <property type="match status" value="1"/>
</dbReference>
<evidence type="ECO:0000259" key="9">
    <source>
        <dbReference type="Pfam" id="PF00324"/>
    </source>
</evidence>
<feature type="transmembrane region" description="Helical" evidence="8">
    <location>
        <begin position="33"/>
        <end position="55"/>
    </location>
</feature>
<feature type="transmembrane region" description="Helical" evidence="8">
    <location>
        <begin position="349"/>
        <end position="370"/>
    </location>
</feature>
<keyword evidence="3 8" id="KW-0812">Transmembrane</keyword>
<evidence type="ECO:0000256" key="4">
    <source>
        <dbReference type="ARBA" id="ARBA00022970"/>
    </source>
</evidence>
<dbReference type="Proteomes" id="UP001551189">
    <property type="component" value="Unassembled WGS sequence"/>
</dbReference>